<dbReference type="RefSeq" id="WP_053397577.1">
    <property type="nucleotide sequence ID" value="NZ_LFQU01000002.1"/>
</dbReference>
<dbReference type="GO" id="GO:0016740">
    <property type="term" value="F:transferase activity"/>
    <property type="evidence" value="ECO:0007669"/>
    <property type="project" value="UniProtKB-KW"/>
</dbReference>
<accession>A0A8E1URE9</accession>
<name>A0A8E1URE9_9BACT</name>
<comment type="caution">
    <text evidence="4">The sequence shown here is derived from an EMBL/GenBank/DDBJ whole genome shotgun (WGS) entry which is preliminary data.</text>
</comment>
<keyword evidence="5" id="KW-1185">Reference proteome</keyword>
<dbReference type="Pfam" id="PF26337">
    <property type="entry name" value="Gtf3_C"/>
    <property type="match status" value="1"/>
</dbReference>
<organism evidence="4 5">
    <name type="scientific">Xylanibacter rarus</name>
    <dbReference type="NCBI Taxonomy" id="1676614"/>
    <lineage>
        <taxon>Bacteria</taxon>
        <taxon>Pseudomonadati</taxon>
        <taxon>Bacteroidota</taxon>
        <taxon>Bacteroidia</taxon>
        <taxon>Bacteroidales</taxon>
        <taxon>Prevotellaceae</taxon>
        <taxon>Xylanibacter</taxon>
    </lineage>
</organism>
<feature type="domain" description="Glucosyltransferase 3-like C-terminal" evidence="3">
    <location>
        <begin position="175"/>
        <end position="342"/>
    </location>
</feature>
<dbReference type="Gene3D" id="3.40.50.2000">
    <property type="entry name" value="Glycogen Phosphorylase B"/>
    <property type="match status" value="2"/>
</dbReference>
<evidence type="ECO:0000259" key="3">
    <source>
        <dbReference type="Pfam" id="PF26337"/>
    </source>
</evidence>
<dbReference type="InterPro" id="IPR058591">
    <property type="entry name" value="Gtf3_N"/>
</dbReference>
<dbReference type="Proteomes" id="UP000036951">
    <property type="component" value="Unassembled WGS sequence"/>
</dbReference>
<evidence type="ECO:0000256" key="1">
    <source>
        <dbReference type="ARBA" id="ARBA00022679"/>
    </source>
</evidence>
<dbReference type="AlphaFoldDB" id="A0A8E1URE9"/>
<evidence type="ECO:0000313" key="5">
    <source>
        <dbReference type="Proteomes" id="UP000036951"/>
    </source>
</evidence>
<dbReference type="PIRSF" id="PIRSF007023">
    <property type="entry name" value="UDP-Galf_transf"/>
    <property type="match status" value="1"/>
</dbReference>
<proteinExistence type="predicted"/>
<gene>
    <name evidence="4" type="ORF">ACU52_02185</name>
</gene>
<keyword evidence="1 4" id="KW-0808">Transferase</keyword>
<dbReference type="SUPFAM" id="SSF53756">
    <property type="entry name" value="UDP-Glycosyltransferase/glycogen phosphorylase"/>
    <property type="match status" value="1"/>
</dbReference>
<dbReference type="EMBL" id="LFQU01000002">
    <property type="protein sequence ID" value="KOO69486.1"/>
    <property type="molecule type" value="Genomic_DNA"/>
</dbReference>
<feature type="domain" description="Glucosyltransferase 3-like N-terminal" evidence="2">
    <location>
        <begin position="9"/>
        <end position="152"/>
    </location>
</feature>
<evidence type="ECO:0000313" key="4">
    <source>
        <dbReference type="EMBL" id="KOO69486.1"/>
    </source>
</evidence>
<protein>
    <submittedName>
        <fullName evidence="4">Galactofuranosyltransferase</fullName>
    </submittedName>
</protein>
<dbReference type="InterPro" id="IPR058592">
    <property type="entry name" value="Gtf3_C"/>
</dbReference>
<dbReference type="Pfam" id="PF26334">
    <property type="entry name" value="Gtf3_N"/>
    <property type="match status" value="1"/>
</dbReference>
<dbReference type="OrthoDB" id="9790931at2"/>
<sequence length="353" mass="39756">MNYELNNCKYLSRNYKGLGSAGNKAKTDIEKIMDSMGLGNAGLRQTTYNNKLAHFFLTLAGVIKSPFSLKRGDTLLLQYPLKKYFTLVCRMAHMRGARVVVIIHDLGSFRRKALTPEKEICRLNHADYIIAHNDSMKQWLESHGCRAMVGTLGIFDYLSDTQAAKNNSSEDTRTIVYAGALSHRKNTFLYRWGEHISSFKVRLYGNGFEIGKAKGADKFEMMGFVKSDELIATARGHFGLVWDGASEDGCTGDWGEYLKINNPHKTSLYLRCSLPVIIWKQAALAPFVSKHGIGLCVDSLKELDTILPNITQGQYACMKMNAERIGNLIAQGHFFRTAFEEAVRRLDEKDNEK</sequence>
<reference evidence="4 5" key="1">
    <citation type="submission" date="2015-06" db="EMBL/GenBank/DDBJ databases">
        <title>Prevotella sp. 109, sp. nov., a novel member of the family Prevotellaceae isolated from human faeces.</title>
        <authorList>
            <person name="Shkoporov A.N."/>
            <person name="Chaplin A.V."/>
            <person name="Kafarskaia L.I."/>
            <person name="Efimov B.A."/>
        </authorList>
    </citation>
    <scope>NUCLEOTIDE SEQUENCE [LARGE SCALE GENOMIC DNA]</scope>
    <source>
        <strain evidence="4 5">109</strain>
    </source>
</reference>
<evidence type="ECO:0000259" key="2">
    <source>
        <dbReference type="Pfam" id="PF26334"/>
    </source>
</evidence>